<name>A0ABZ0PGN2_9PROT</name>
<evidence type="ECO:0000313" key="2">
    <source>
        <dbReference type="EMBL" id="WPB84898.1"/>
    </source>
</evidence>
<reference evidence="2 3" key="1">
    <citation type="submission" date="2023-11" db="EMBL/GenBank/DDBJ databases">
        <title>Arctic aerobic anoxygenic photoheterotroph Sediminicoccus rosea KRV36 adapts its photosynthesis to long days of polar summer.</title>
        <authorList>
            <person name="Tomasch J."/>
            <person name="Kopejtka K."/>
            <person name="Bily T."/>
            <person name="Gardiner A.T."/>
            <person name="Gardian Z."/>
            <person name="Shivaramu S."/>
            <person name="Koblizek M."/>
            <person name="Engelhardt F."/>
            <person name="Kaftan D."/>
        </authorList>
    </citation>
    <scope>NUCLEOTIDE SEQUENCE [LARGE SCALE GENOMIC DNA]</scope>
    <source>
        <strain evidence="2 3">R-30</strain>
    </source>
</reference>
<dbReference type="EMBL" id="CP137852">
    <property type="protein sequence ID" value="WPB84898.1"/>
    <property type="molecule type" value="Genomic_DNA"/>
</dbReference>
<protein>
    <recommendedName>
        <fullName evidence="4">DUF4412 domain-containing protein</fullName>
    </recommendedName>
</protein>
<evidence type="ECO:0000313" key="3">
    <source>
        <dbReference type="Proteomes" id="UP001305521"/>
    </source>
</evidence>
<dbReference type="Proteomes" id="UP001305521">
    <property type="component" value="Chromosome"/>
</dbReference>
<proteinExistence type="predicted"/>
<sequence length="202" mass="21511">MAGPAAAQERPTLTPARDVAVTYRVTAEGQPPGEMRMAWLAQRRLMRMDMPGGQGWIVLDMGSGTAFMAMAAQRMILDMPATPIAARMAPSAAARFTREGPARIANTECVNWRVEEQGQAARICLTADGVMLRSETLSRNATGPVPGLLEATQVSFGPQEASRFQRPSGYQNLQLPPPAEIGAGGMPRGTAIPPPGLNMPGR</sequence>
<feature type="region of interest" description="Disordered" evidence="1">
    <location>
        <begin position="181"/>
        <end position="202"/>
    </location>
</feature>
<organism evidence="2 3">
    <name type="scientific">Sediminicoccus rosea</name>
    <dbReference type="NCBI Taxonomy" id="1225128"/>
    <lineage>
        <taxon>Bacteria</taxon>
        <taxon>Pseudomonadati</taxon>
        <taxon>Pseudomonadota</taxon>
        <taxon>Alphaproteobacteria</taxon>
        <taxon>Acetobacterales</taxon>
        <taxon>Roseomonadaceae</taxon>
        <taxon>Sediminicoccus</taxon>
    </lineage>
</organism>
<dbReference type="RefSeq" id="WP_318648861.1">
    <property type="nucleotide sequence ID" value="NZ_CP137852.1"/>
</dbReference>
<evidence type="ECO:0000256" key="1">
    <source>
        <dbReference type="SAM" id="MobiDB-lite"/>
    </source>
</evidence>
<accession>A0ABZ0PGN2</accession>
<keyword evidence="3" id="KW-1185">Reference proteome</keyword>
<evidence type="ECO:0008006" key="4">
    <source>
        <dbReference type="Google" id="ProtNLM"/>
    </source>
</evidence>
<feature type="compositionally biased region" description="Pro residues" evidence="1">
    <location>
        <begin position="192"/>
        <end position="202"/>
    </location>
</feature>
<gene>
    <name evidence="2" type="ORF">R9Z33_22750</name>
</gene>